<feature type="transmembrane region" description="Helical" evidence="1">
    <location>
        <begin position="12"/>
        <end position="29"/>
    </location>
</feature>
<organism evidence="2 3">
    <name type="scientific">Nonomuraea guangzhouensis</name>
    <dbReference type="NCBI Taxonomy" id="1291555"/>
    <lineage>
        <taxon>Bacteria</taxon>
        <taxon>Bacillati</taxon>
        <taxon>Actinomycetota</taxon>
        <taxon>Actinomycetes</taxon>
        <taxon>Streptosporangiales</taxon>
        <taxon>Streptosporangiaceae</taxon>
        <taxon>Nonomuraea</taxon>
    </lineage>
</organism>
<feature type="transmembrane region" description="Helical" evidence="1">
    <location>
        <begin position="71"/>
        <end position="92"/>
    </location>
</feature>
<evidence type="ECO:0000256" key="1">
    <source>
        <dbReference type="SAM" id="Phobius"/>
    </source>
</evidence>
<name>A0ABW4GJ51_9ACTN</name>
<keyword evidence="1" id="KW-0472">Membrane</keyword>
<dbReference type="RefSeq" id="WP_219536493.1">
    <property type="nucleotide sequence ID" value="NZ_JAHKRM010000030.1"/>
</dbReference>
<sequence length="131" mass="13947">MGVLERRLALRVVRGFLLVILALGVYGMHTLGHAECRHGGSPGDASVMLREPVSAGSQGSAPDGGMPGFDPTSVCLAVLTSWVIVLALAAWIKERRRTSANTLSSSSVQRVARPPPMTTSLRLARLSMLRI</sequence>
<proteinExistence type="predicted"/>
<evidence type="ECO:0000313" key="3">
    <source>
        <dbReference type="Proteomes" id="UP001597097"/>
    </source>
</evidence>
<dbReference type="InterPro" id="IPR046151">
    <property type="entry name" value="DUF6153"/>
</dbReference>
<keyword evidence="1" id="KW-1133">Transmembrane helix</keyword>
<protein>
    <submittedName>
        <fullName evidence="2">DUF6153 family protein</fullName>
    </submittedName>
</protein>
<evidence type="ECO:0000313" key="2">
    <source>
        <dbReference type="EMBL" id="MFD1542813.1"/>
    </source>
</evidence>
<comment type="caution">
    <text evidence="2">The sequence shown here is derived from an EMBL/GenBank/DDBJ whole genome shotgun (WGS) entry which is preliminary data.</text>
</comment>
<dbReference type="Pfam" id="PF19650">
    <property type="entry name" value="DUF6153"/>
    <property type="match status" value="1"/>
</dbReference>
<gene>
    <name evidence="2" type="ORF">ACFSJ0_37580</name>
</gene>
<keyword evidence="1" id="KW-0812">Transmembrane</keyword>
<dbReference type="Proteomes" id="UP001597097">
    <property type="component" value="Unassembled WGS sequence"/>
</dbReference>
<reference evidence="3" key="1">
    <citation type="journal article" date="2019" name="Int. J. Syst. Evol. Microbiol.">
        <title>The Global Catalogue of Microorganisms (GCM) 10K type strain sequencing project: providing services to taxonomists for standard genome sequencing and annotation.</title>
        <authorList>
            <consortium name="The Broad Institute Genomics Platform"/>
            <consortium name="The Broad Institute Genome Sequencing Center for Infectious Disease"/>
            <person name="Wu L."/>
            <person name="Ma J."/>
        </authorList>
    </citation>
    <scope>NUCLEOTIDE SEQUENCE [LARGE SCALE GENOMIC DNA]</scope>
    <source>
        <strain evidence="3">CGMCC 1.15399</strain>
    </source>
</reference>
<accession>A0ABW4GJ51</accession>
<keyword evidence="3" id="KW-1185">Reference proteome</keyword>
<dbReference type="EMBL" id="JBHUCM010000033">
    <property type="protein sequence ID" value="MFD1542813.1"/>
    <property type="molecule type" value="Genomic_DNA"/>
</dbReference>